<evidence type="ECO:0000313" key="1">
    <source>
        <dbReference type="EMBL" id="WYY09400.1"/>
    </source>
</evidence>
<dbReference type="SUPFAM" id="SSF52980">
    <property type="entry name" value="Restriction endonuclease-like"/>
    <property type="match status" value="1"/>
</dbReference>
<accession>A0ABZ2U6V8</accession>
<evidence type="ECO:0000313" key="2">
    <source>
        <dbReference type="Proteomes" id="UP001479933"/>
    </source>
</evidence>
<dbReference type="Gene3D" id="3.40.960.10">
    <property type="entry name" value="VSR Endonuclease"/>
    <property type="match status" value="1"/>
</dbReference>
<gene>
    <name evidence="1" type="ORF">RVF87_10185</name>
</gene>
<keyword evidence="2" id="KW-1185">Reference proteome</keyword>
<organism evidence="1 2">
    <name type="scientific">Gordonia hydrophobica</name>
    <dbReference type="NCBI Taxonomy" id="40516"/>
    <lineage>
        <taxon>Bacteria</taxon>
        <taxon>Bacillati</taxon>
        <taxon>Actinomycetota</taxon>
        <taxon>Actinomycetes</taxon>
        <taxon>Mycobacteriales</taxon>
        <taxon>Gordoniaceae</taxon>
        <taxon>Gordonia</taxon>
    </lineage>
</organism>
<dbReference type="EMBL" id="CP136137">
    <property type="protein sequence ID" value="WYY09400.1"/>
    <property type="molecule type" value="Genomic_DNA"/>
</dbReference>
<reference evidence="1 2" key="1">
    <citation type="journal article" date="2023" name="Virus Evol.">
        <title>Computational host range prediction-The good, the bad, and the ugly.</title>
        <authorList>
            <person name="Howell A.A."/>
            <person name="Versoza C.J."/>
            <person name="Pfeifer S.P."/>
        </authorList>
    </citation>
    <scope>NUCLEOTIDE SEQUENCE [LARGE SCALE GENOMIC DNA]</scope>
    <source>
        <strain evidence="1 2">1610/1b</strain>
    </source>
</reference>
<dbReference type="RefSeq" id="WP_066163387.1">
    <property type="nucleotide sequence ID" value="NZ_CP136137.1"/>
</dbReference>
<dbReference type="InterPro" id="IPR011335">
    <property type="entry name" value="Restrct_endonuc-II-like"/>
</dbReference>
<evidence type="ECO:0008006" key="3">
    <source>
        <dbReference type="Google" id="ProtNLM"/>
    </source>
</evidence>
<sequence>MGDSGEIANILAANDGIITTAQALTAGLTHDQLRGRVRRREWFRLATRLYRSASHDFTEAAMVRAVVLALHGCADRTTAAWWHGMLETLPSPLTVSCASRPVTLDWAVSLTVVRRRHRSDAIVQVRGLPVTTKPLTALMAAADLPDGSTYLDRWLQTRQVTLADLQRALEAHAGIRGIVEARRLVQIASSDSESEAERLFVRLLSDRNVTGWVQQLPLGRWRLDFAWPDQQVAVEISGWAFHRDPRRRRNDLSKANYLEGVDWKELEYDWHMLNDSGADCVQEVIDLLNSRGGDIA</sequence>
<name>A0ABZ2U6V8_9ACTN</name>
<proteinExistence type="predicted"/>
<protein>
    <recommendedName>
        <fullName evidence="3">DUF559 domain-containing protein</fullName>
    </recommendedName>
</protein>
<dbReference type="Proteomes" id="UP001479933">
    <property type="component" value="Chromosome"/>
</dbReference>